<evidence type="ECO:0000256" key="7">
    <source>
        <dbReference type="RuleBase" id="RU364112"/>
    </source>
</evidence>
<feature type="chain" id="PRO_5011331689" description="Cytochrome c-type biogenesis protein" evidence="7">
    <location>
        <begin position="18"/>
        <end position="150"/>
    </location>
</feature>
<feature type="signal peptide" evidence="7">
    <location>
        <begin position="1"/>
        <end position="17"/>
    </location>
</feature>
<dbReference type="EMBL" id="FNBP01000004">
    <property type="protein sequence ID" value="SDF96372.1"/>
    <property type="molecule type" value="Genomic_DNA"/>
</dbReference>
<dbReference type="InterPro" id="IPR051263">
    <property type="entry name" value="C-type_cytochrome_biogenesis"/>
</dbReference>
<keyword evidence="10" id="KW-1185">Reference proteome</keyword>
<gene>
    <name evidence="9" type="ORF">SAMN04489759_10425</name>
</gene>
<evidence type="ECO:0000256" key="5">
    <source>
        <dbReference type="ARBA" id="ARBA00022748"/>
    </source>
</evidence>
<evidence type="ECO:0000256" key="3">
    <source>
        <dbReference type="ARBA" id="ARBA00022723"/>
    </source>
</evidence>
<dbReference type="Proteomes" id="UP000199399">
    <property type="component" value="Unassembled WGS sequence"/>
</dbReference>
<protein>
    <recommendedName>
        <fullName evidence="7">Cytochrome c-type biogenesis protein</fullName>
    </recommendedName>
</protein>
<dbReference type="OrthoDB" id="9804975at2"/>
<dbReference type="STRING" id="218672.SAMN04489759_10425"/>
<dbReference type="GO" id="GO:0005886">
    <property type="term" value="C:plasma membrane"/>
    <property type="evidence" value="ECO:0007669"/>
    <property type="project" value="TreeGrafter"/>
</dbReference>
<organism evidence="9 10">
    <name type="scientific">Sulfitobacter delicatus</name>
    <dbReference type="NCBI Taxonomy" id="218672"/>
    <lineage>
        <taxon>Bacteria</taxon>
        <taxon>Pseudomonadati</taxon>
        <taxon>Pseudomonadota</taxon>
        <taxon>Alphaproteobacteria</taxon>
        <taxon>Rhodobacterales</taxon>
        <taxon>Roseobacteraceae</taxon>
        <taxon>Sulfitobacter</taxon>
    </lineage>
</organism>
<dbReference type="PANTHER" id="PTHR47870">
    <property type="entry name" value="CYTOCHROME C-TYPE BIOGENESIS PROTEIN CCMH"/>
    <property type="match status" value="1"/>
</dbReference>
<dbReference type="AlphaFoldDB" id="A0A1G7QCY5"/>
<keyword evidence="7" id="KW-1133">Transmembrane helix</keyword>
<reference evidence="10" key="1">
    <citation type="submission" date="2016-10" db="EMBL/GenBank/DDBJ databases">
        <authorList>
            <person name="Varghese N."/>
            <person name="Submissions S."/>
        </authorList>
    </citation>
    <scope>NUCLEOTIDE SEQUENCE [LARGE SCALE GENOMIC DNA]</scope>
    <source>
        <strain evidence="10">DSM 16477</strain>
    </source>
</reference>
<keyword evidence="2 7" id="KW-0349">Heme</keyword>
<keyword evidence="5" id="KW-0201">Cytochrome c-type biogenesis</keyword>
<keyword evidence="7" id="KW-0812">Transmembrane</keyword>
<keyword evidence="6 7" id="KW-0408">Iron</keyword>
<evidence type="ECO:0000313" key="9">
    <source>
        <dbReference type="EMBL" id="SDF96372.1"/>
    </source>
</evidence>
<evidence type="ECO:0000256" key="4">
    <source>
        <dbReference type="ARBA" id="ARBA00022729"/>
    </source>
</evidence>
<keyword evidence="7" id="KW-0472">Membrane</keyword>
<dbReference type="CDD" id="cd16378">
    <property type="entry name" value="CcmH_N"/>
    <property type="match status" value="1"/>
</dbReference>
<keyword evidence="3 7" id="KW-0479">Metal-binding</keyword>
<evidence type="ECO:0000256" key="6">
    <source>
        <dbReference type="ARBA" id="ARBA00023004"/>
    </source>
</evidence>
<feature type="domain" description="CcmH/CycL/Ccl2/NrfF N-terminal" evidence="8">
    <location>
        <begin position="6"/>
        <end position="148"/>
    </location>
</feature>
<evidence type="ECO:0000256" key="2">
    <source>
        <dbReference type="ARBA" id="ARBA00022617"/>
    </source>
</evidence>
<comment type="similarity">
    <text evidence="1 7">Belongs to the CcmH/CycL/Ccl2/NrfF family.</text>
</comment>
<dbReference type="InterPro" id="IPR005616">
    <property type="entry name" value="CcmH/CycL/Ccl2/NrfF_N"/>
</dbReference>
<sequence>MKRLLLILTLLASPLWAVQPDEVLDDPLLESRARELSQGLRCLVCRNESIDESNASLARDLRILLRERLVAGDSDEEAVDFIVDRYGEYVLLNPRATGANWLLWGAGPLMLLLAGGLGAVYLRGRARGKATNEAPLTPEEEARLRDILDN</sequence>
<proteinExistence type="inferred from homology"/>
<dbReference type="Gene3D" id="1.10.8.640">
    <property type="entry name" value="Cytochrome C biogenesis protein"/>
    <property type="match status" value="1"/>
</dbReference>
<comment type="function">
    <text evidence="7">Possible subunit of a heme lyase.</text>
</comment>
<evidence type="ECO:0000256" key="1">
    <source>
        <dbReference type="ARBA" id="ARBA00010342"/>
    </source>
</evidence>
<dbReference type="GO" id="GO:0017004">
    <property type="term" value="P:cytochrome complex assembly"/>
    <property type="evidence" value="ECO:0007669"/>
    <property type="project" value="UniProtKB-KW"/>
</dbReference>
<evidence type="ECO:0000259" key="8">
    <source>
        <dbReference type="Pfam" id="PF03918"/>
    </source>
</evidence>
<keyword evidence="4 7" id="KW-0732">Signal</keyword>
<dbReference type="RefSeq" id="WP_093741275.1">
    <property type="nucleotide sequence ID" value="NZ_FNBP01000004.1"/>
</dbReference>
<dbReference type="Pfam" id="PF03918">
    <property type="entry name" value="CcmH"/>
    <property type="match status" value="1"/>
</dbReference>
<feature type="transmembrane region" description="Helical" evidence="7">
    <location>
        <begin position="101"/>
        <end position="122"/>
    </location>
</feature>
<dbReference type="GO" id="GO:0046872">
    <property type="term" value="F:metal ion binding"/>
    <property type="evidence" value="ECO:0007669"/>
    <property type="project" value="UniProtKB-KW"/>
</dbReference>
<name>A0A1G7QCY5_9RHOB</name>
<accession>A0A1G7QCY5</accession>
<dbReference type="InterPro" id="IPR038297">
    <property type="entry name" value="CcmH/CycL/NrfF/Ccl2_sf"/>
</dbReference>
<evidence type="ECO:0000313" key="10">
    <source>
        <dbReference type="Proteomes" id="UP000199399"/>
    </source>
</evidence>
<dbReference type="PANTHER" id="PTHR47870:SF1">
    <property type="entry name" value="CYTOCHROME C-TYPE BIOGENESIS PROTEIN CCMH"/>
    <property type="match status" value="1"/>
</dbReference>